<dbReference type="GO" id="GO:0006865">
    <property type="term" value="P:amino acid transport"/>
    <property type="evidence" value="ECO:0007669"/>
    <property type="project" value="UniProtKB-KW"/>
</dbReference>
<feature type="transmembrane region" description="Helical" evidence="9">
    <location>
        <begin position="34"/>
        <end position="55"/>
    </location>
</feature>
<evidence type="ECO:0000256" key="8">
    <source>
        <dbReference type="ARBA" id="ARBA00037998"/>
    </source>
</evidence>
<dbReference type="PANTHER" id="PTHR11795">
    <property type="entry name" value="BRANCHED-CHAIN AMINO ACID TRANSPORT SYSTEM PERMEASE PROTEIN LIVH"/>
    <property type="match status" value="1"/>
</dbReference>
<dbReference type="EMBL" id="UINC01046084">
    <property type="protein sequence ID" value="SVB53650.1"/>
    <property type="molecule type" value="Genomic_DNA"/>
</dbReference>
<evidence type="ECO:0000256" key="4">
    <source>
        <dbReference type="ARBA" id="ARBA00022692"/>
    </source>
</evidence>
<name>A0A382ESD7_9ZZZZ</name>
<dbReference type="InterPro" id="IPR052157">
    <property type="entry name" value="BCAA_transport_permease"/>
</dbReference>
<sequence>MAVFEHQLFLNAVLSGLLLGGFYASVSVGLTLSFGQLNIVNIAHPAFVILGSYATYMVNSGLGLDPIVSGILFMPIFFAGGAVFYRVYHVCFEARGEDPLRGLAFFFGIMFVIEVLLIISYGVDYRMVEAAYIGETVGYGAITLPLRMVAPFLAALILTFGIQLFLSKTFTGRAIMAVAQDQIAVQLMGINPTHIKQIAFGIAIMTASLAGALLIVIGPVEPSMGRQYIGRVFAIAVLGGMGSIPGTLVAALILGVAESLTATFYGPSWAPAVSFGLLLGALALRPQGLFGR</sequence>
<evidence type="ECO:0000313" key="10">
    <source>
        <dbReference type="EMBL" id="SVB53650.1"/>
    </source>
</evidence>
<evidence type="ECO:0000256" key="3">
    <source>
        <dbReference type="ARBA" id="ARBA00022475"/>
    </source>
</evidence>
<keyword evidence="2" id="KW-0813">Transport</keyword>
<keyword evidence="6 9" id="KW-1133">Transmembrane helix</keyword>
<protein>
    <recommendedName>
        <fullName evidence="11">Branched-chain amino acid ABC transporter permease</fullName>
    </recommendedName>
</protein>
<keyword evidence="3" id="KW-1003">Cell membrane</keyword>
<dbReference type="CDD" id="cd06582">
    <property type="entry name" value="TM_PBP1_LivH_like"/>
    <property type="match status" value="1"/>
</dbReference>
<evidence type="ECO:0000256" key="1">
    <source>
        <dbReference type="ARBA" id="ARBA00004651"/>
    </source>
</evidence>
<dbReference type="InterPro" id="IPR001851">
    <property type="entry name" value="ABC_transp_permease"/>
</dbReference>
<gene>
    <name evidence="10" type="ORF">METZ01_LOCUS206504</name>
</gene>
<evidence type="ECO:0000256" key="7">
    <source>
        <dbReference type="ARBA" id="ARBA00023136"/>
    </source>
</evidence>
<dbReference type="PANTHER" id="PTHR11795:SF445">
    <property type="entry name" value="AMINO ACID ABC TRANSPORTER PERMEASE PROTEIN"/>
    <property type="match status" value="1"/>
</dbReference>
<feature type="transmembrane region" description="Helical" evidence="9">
    <location>
        <begin position="232"/>
        <end position="256"/>
    </location>
</feature>
<comment type="similarity">
    <text evidence="8">Belongs to the binding-protein-dependent transport system permease family. LivHM subfamily.</text>
</comment>
<reference evidence="10" key="1">
    <citation type="submission" date="2018-05" db="EMBL/GenBank/DDBJ databases">
        <authorList>
            <person name="Lanie J.A."/>
            <person name="Ng W.-L."/>
            <person name="Kazmierczak K.M."/>
            <person name="Andrzejewski T.M."/>
            <person name="Davidsen T.M."/>
            <person name="Wayne K.J."/>
            <person name="Tettelin H."/>
            <person name="Glass J.I."/>
            <person name="Rusch D."/>
            <person name="Podicherti R."/>
            <person name="Tsui H.-C.T."/>
            <person name="Winkler M.E."/>
        </authorList>
    </citation>
    <scope>NUCLEOTIDE SEQUENCE</scope>
</reference>
<proteinExistence type="inferred from homology"/>
<keyword evidence="4 9" id="KW-0812">Transmembrane</keyword>
<keyword evidence="5" id="KW-0029">Amino-acid transport</keyword>
<evidence type="ECO:0000256" key="9">
    <source>
        <dbReference type="SAM" id="Phobius"/>
    </source>
</evidence>
<keyword evidence="7 9" id="KW-0472">Membrane</keyword>
<dbReference type="GO" id="GO:0022857">
    <property type="term" value="F:transmembrane transporter activity"/>
    <property type="evidence" value="ECO:0007669"/>
    <property type="project" value="InterPro"/>
</dbReference>
<feature type="transmembrane region" description="Helical" evidence="9">
    <location>
        <begin position="100"/>
        <end position="123"/>
    </location>
</feature>
<comment type="subcellular location">
    <subcellularLocation>
        <location evidence="1">Cell membrane</location>
        <topology evidence="1">Multi-pass membrane protein</topology>
    </subcellularLocation>
</comment>
<evidence type="ECO:0000256" key="5">
    <source>
        <dbReference type="ARBA" id="ARBA00022970"/>
    </source>
</evidence>
<accession>A0A382ESD7</accession>
<feature type="transmembrane region" description="Helical" evidence="9">
    <location>
        <begin position="144"/>
        <end position="166"/>
    </location>
</feature>
<dbReference type="AlphaFoldDB" id="A0A382ESD7"/>
<feature type="transmembrane region" description="Helical" evidence="9">
    <location>
        <begin position="67"/>
        <end position="88"/>
    </location>
</feature>
<feature type="transmembrane region" description="Helical" evidence="9">
    <location>
        <begin position="198"/>
        <end position="220"/>
    </location>
</feature>
<evidence type="ECO:0008006" key="11">
    <source>
        <dbReference type="Google" id="ProtNLM"/>
    </source>
</evidence>
<feature type="transmembrane region" description="Helical" evidence="9">
    <location>
        <begin position="268"/>
        <end position="284"/>
    </location>
</feature>
<dbReference type="GO" id="GO:0005886">
    <property type="term" value="C:plasma membrane"/>
    <property type="evidence" value="ECO:0007669"/>
    <property type="project" value="UniProtKB-SubCell"/>
</dbReference>
<organism evidence="10">
    <name type="scientific">marine metagenome</name>
    <dbReference type="NCBI Taxonomy" id="408172"/>
    <lineage>
        <taxon>unclassified sequences</taxon>
        <taxon>metagenomes</taxon>
        <taxon>ecological metagenomes</taxon>
    </lineage>
</organism>
<evidence type="ECO:0000256" key="6">
    <source>
        <dbReference type="ARBA" id="ARBA00022989"/>
    </source>
</evidence>
<evidence type="ECO:0000256" key="2">
    <source>
        <dbReference type="ARBA" id="ARBA00022448"/>
    </source>
</evidence>
<dbReference type="Pfam" id="PF02653">
    <property type="entry name" value="BPD_transp_2"/>
    <property type="match status" value="1"/>
</dbReference>